<sequence>MSPLLRMNTVSTSFSGDKVLEADNSRGYFFIVFTAGDGSLEFGGGGGKIPLEEGDHYYPPVCPIGEIKINGAGATYTLHMG</sequence>
<dbReference type="EMBL" id="BARS01047836">
    <property type="protein sequence ID" value="GAG30092.1"/>
    <property type="molecule type" value="Genomic_DNA"/>
</dbReference>
<proteinExistence type="predicted"/>
<dbReference type="AlphaFoldDB" id="X0X3V9"/>
<protein>
    <submittedName>
        <fullName evidence="1">Uncharacterized protein</fullName>
    </submittedName>
</protein>
<comment type="caution">
    <text evidence="1">The sequence shown here is derived from an EMBL/GenBank/DDBJ whole genome shotgun (WGS) entry which is preliminary data.</text>
</comment>
<accession>X0X3V9</accession>
<reference evidence="1" key="1">
    <citation type="journal article" date="2014" name="Front. Microbiol.">
        <title>High frequency of phylogenetically diverse reductive dehalogenase-homologous genes in deep subseafloor sedimentary metagenomes.</title>
        <authorList>
            <person name="Kawai M."/>
            <person name="Futagami T."/>
            <person name="Toyoda A."/>
            <person name="Takaki Y."/>
            <person name="Nishi S."/>
            <person name="Hori S."/>
            <person name="Arai W."/>
            <person name="Tsubouchi T."/>
            <person name="Morono Y."/>
            <person name="Uchiyama I."/>
            <person name="Ito T."/>
            <person name="Fujiyama A."/>
            <person name="Inagaki F."/>
            <person name="Takami H."/>
        </authorList>
    </citation>
    <scope>NUCLEOTIDE SEQUENCE</scope>
    <source>
        <strain evidence="1">Expedition CK06-06</strain>
    </source>
</reference>
<name>X0X3V9_9ZZZZ</name>
<organism evidence="1">
    <name type="scientific">marine sediment metagenome</name>
    <dbReference type="NCBI Taxonomy" id="412755"/>
    <lineage>
        <taxon>unclassified sequences</taxon>
        <taxon>metagenomes</taxon>
        <taxon>ecological metagenomes</taxon>
    </lineage>
</organism>
<evidence type="ECO:0000313" key="1">
    <source>
        <dbReference type="EMBL" id="GAG30092.1"/>
    </source>
</evidence>
<gene>
    <name evidence="1" type="ORF">S01H1_71793</name>
</gene>